<protein>
    <recommendedName>
        <fullName evidence="4">No apical meristem-associated C-terminal domain-containing protein</fullName>
    </recommendedName>
</protein>
<evidence type="ECO:0008006" key="4">
    <source>
        <dbReference type="Google" id="ProtNLM"/>
    </source>
</evidence>
<reference evidence="2" key="2">
    <citation type="submission" date="2022-01" db="EMBL/GenBank/DDBJ databases">
        <authorList>
            <person name="Yamashiro T."/>
            <person name="Shiraishi A."/>
            <person name="Satake H."/>
            <person name="Nakayama K."/>
        </authorList>
    </citation>
    <scope>NUCLEOTIDE SEQUENCE</scope>
</reference>
<comment type="caution">
    <text evidence="2">The sequence shown here is derived from an EMBL/GenBank/DDBJ whole genome shotgun (WGS) entry which is preliminary data.</text>
</comment>
<dbReference type="PANTHER" id="PTHR45023:SF13">
    <property type="entry name" value="PUTATIVE-RELATED"/>
    <property type="match status" value="1"/>
</dbReference>
<keyword evidence="3" id="KW-1185">Reference proteome</keyword>
<proteinExistence type="predicted"/>
<reference evidence="2" key="1">
    <citation type="journal article" date="2022" name="Int. J. Mol. Sci.">
        <title>Draft Genome of Tanacetum Coccineum: Genomic Comparison of Closely Related Tanacetum-Family Plants.</title>
        <authorList>
            <person name="Yamashiro T."/>
            <person name="Shiraishi A."/>
            <person name="Nakayama K."/>
            <person name="Satake H."/>
        </authorList>
    </citation>
    <scope>NUCLEOTIDE SEQUENCE</scope>
</reference>
<evidence type="ECO:0000313" key="3">
    <source>
        <dbReference type="Proteomes" id="UP001151760"/>
    </source>
</evidence>
<evidence type="ECO:0000256" key="1">
    <source>
        <dbReference type="SAM" id="MobiDB-lite"/>
    </source>
</evidence>
<dbReference type="Proteomes" id="UP001151760">
    <property type="component" value="Unassembled WGS sequence"/>
</dbReference>
<name>A0ABQ5F589_9ASTR</name>
<organism evidence="2 3">
    <name type="scientific">Tanacetum coccineum</name>
    <dbReference type="NCBI Taxonomy" id="301880"/>
    <lineage>
        <taxon>Eukaryota</taxon>
        <taxon>Viridiplantae</taxon>
        <taxon>Streptophyta</taxon>
        <taxon>Embryophyta</taxon>
        <taxon>Tracheophyta</taxon>
        <taxon>Spermatophyta</taxon>
        <taxon>Magnoliopsida</taxon>
        <taxon>eudicotyledons</taxon>
        <taxon>Gunneridae</taxon>
        <taxon>Pentapetalae</taxon>
        <taxon>asterids</taxon>
        <taxon>campanulids</taxon>
        <taxon>Asterales</taxon>
        <taxon>Asteraceae</taxon>
        <taxon>Asteroideae</taxon>
        <taxon>Anthemideae</taxon>
        <taxon>Anthemidinae</taxon>
        <taxon>Tanacetum</taxon>
    </lineage>
</organism>
<feature type="region of interest" description="Disordered" evidence="1">
    <location>
        <begin position="63"/>
        <end position="99"/>
    </location>
</feature>
<evidence type="ECO:0000313" key="2">
    <source>
        <dbReference type="EMBL" id="GJT58194.1"/>
    </source>
</evidence>
<dbReference type="PANTHER" id="PTHR45023">
    <property type="match status" value="1"/>
</dbReference>
<dbReference type="EMBL" id="BQNB010016996">
    <property type="protein sequence ID" value="GJT58194.1"/>
    <property type="molecule type" value="Genomic_DNA"/>
</dbReference>
<sequence>MARNEAEDGDYIQLALIEYQAEYEIPFRLIHCWKELRKCHKWKRVELPNFEADKADKNKRYKSSFCSSEVQRPMGRDLAKKKASASSTSSSSNNEDALARKRELELKAQEIKMRDMEQRLQDIQF</sequence>
<gene>
    <name evidence="2" type="ORF">Tco_0993248</name>
</gene>
<accession>A0ABQ5F589</accession>